<dbReference type="Pfam" id="PF00389">
    <property type="entry name" value="2-Hacid_dh"/>
    <property type="match status" value="1"/>
</dbReference>
<dbReference type="CDD" id="cd12179">
    <property type="entry name" value="2-Hacid_dh_14"/>
    <property type="match status" value="1"/>
</dbReference>
<organism evidence="8 9">
    <name type="scientific">Chishuiella changwenlii</name>
    <dbReference type="NCBI Taxonomy" id="1434701"/>
    <lineage>
        <taxon>Bacteria</taxon>
        <taxon>Pseudomonadati</taxon>
        <taxon>Bacteroidota</taxon>
        <taxon>Flavobacteriia</taxon>
        <taxon>Flavobacteriales</taxon>
        <taxon>Weeksellaceae</taxon>
        <taxon>Chishuiella</taxon>
    </lineage>
</organism>
<evidence type="ECO:0000259" key="6">
    <source>
        <dbReference type="Pfam" id="PF02826"/>
    </source>
</evidence>
<evidence type="ECO:0000313" key="9">
    <source>
        <dbReference type="Proteomes" id="UP000184120"/>
    </source>
</evidence>
<evidence type="ECO:0000313" key="8">
    <source>
        <dbReference type="EMBL" id="SHL21007.1"/>
    </source>
</evidence>
<dbReference type="SUPFAM" id="SSF52283">
    <property type="entry name" value="Formate/glycerate dehydrogenase catalytic domain-like"/>
    <property type="match status" value="1"/>
</dbReference>
<accession>A0A1M6YS13</accession>
<evidence type="ECO:0000256" key="3">
    <source>
        <dbReference type="ARBA" id="ARBA00023027"/>
    </source>
</evidence>
<reference evidence="7" key="5">
    <citation type="submission" date="2024-05" db="EMBL/GenBank/DDBJ databases">
        <authorList>
            <person name="Sun Q."/>
            <person name="Zhou Y."/>
        </authorList>
    </citation>
    <scope>NUCLEOTIDE SEQUENCE</scope>
    <source>
        <strain evidence="7">CGMCC 1.12707</strain>
    </source>
</reference>
<dbReference type="Gene3D" id="3.40.50.720">
    <property type="entry name" value="NAD(P)-binding Rossmann-like Domain"/>
    <property type="match status" value="2"/>
</dbReference>
<protein>
    <submittedName>
        <fullName evidence="7">2-hydroxyacid dehydrogenase</fullName>
    </submittedName>
    <submittedName>
        <fullName evidence="8">D-3-phosphoglycerate dehydrogenase</fullName>
    </submittedName>
</protein>
<reference evidence="9" key="2">
    <citation type="submission" date="2016-11" db="EMBL/GenBank/DDBJ databases">
        <authorList>
            <person name="Varghese N."/>
            <person name="Submissions S."/>
        </authorList>
    </citation>
    <scope>NUCLEOTIDE SEQUENCE [LARGE SCALE GENOMIC DNA]</scope>
    <source>
        <strain evidence="9">DSM 27989</strain>
    </source>
</reference>
<dbReference type="Pfam" id="PF02826">
    <property type="entry name" value="2-Hacid_dh_C"/>
    <property type="match status" value="1"/>
</dbReference>
<dbReference type="GO" id="GO:0016616">
    <property type="term" value="F:oxidoreductase activity, acting on the CH-OH group of donors, NAD or NADP as acceptor"/>
    <property type="evidence" value="ECO:0007669"/>
    <property type="project" value="InterPro"/>
</dbReference>
<keyword evidence="10" id="KW-1185">Reference proteome</keyword>
<dbReference type="EMBL" id="FRBH01000007">
    <property type="protein sequence ID" value="SHL21007.1"/>
    <property type="molecule type" value="Genomic_DNA"/>
</dbReference>
<evidence type="ECO:0000259" key="5">
    <source>
        <dbReference type="Pfam" id="PF00389"/>
    </source>
</evidence>
<dbReference type="Proteomes" id="UP000184120">
    <property type="component" value="Unassembled WGS sequence"/>
</dbReference>
<dbReference type="InterPro" id="IPR036291">
    <property type="entry name" value="NAD(P)-bd_dom_sf"/>
</dbReference>
<dbReference type="SUPFAM" id="SSF51735">
    <property type="entry name" value="NAD(P)-binding Rossmann-fold domains"/>
    <property type="match status" value="1"/>
</dbReference>
<sequence length="318" mass="36109">MKTPYKILAIDSNHECLNDGLRDAGFIVDEDYTSPKEIIEQKIADYDGMIVRSRFPIDRSFLEKATQLKFIGRVGAGLENIDEDYAAERKIVLFNSPEGNRDSLGEHAVGMLLMLMHHLRRADNEVRNGIWKREENRGDELKGKTVGLIGYGNMGNAFARRLQGFDVDVICYDILPEKGNEFAKQVTLQEFLERVDVISLHTPQTPETTKMIDAEFIAKVKKPFYFVNTARGKSVVTKDLVAAMKTNKVLGVALDVLEFEKSSFERLVASDLPEEFQYLIQADNVVLAPHIAGWTHQSKIKLAQFIRDKIIAWQNDKM</sequence>
<dbReference type="PANTHER" id="PTHR42789">
    <property type="entry name" value="D-ISOMER SPECIFIC 2-HYDROXYACID DEHYDROGENASE FAMILY PROTEIN (AFU_ORTHOLOGUE AFUA_6G10090)"/>
    <property type="match status" value="1"/>
</dbReference>
<reference evidence="8" key="3">
    <citation type="submission" date="2016-11" db="EMBL/GenBank/DDBJ databases">
        <authorList>
            <person name="Jaros S."/>
            <person name="Januszkiewicz K."/>
            <person name="Wedrychowicz H."/>
        </authorList>
    </citation>
    <scope>NUCLEOTIDE SEQUENCE [LARGE SCALE GENOMIC DNA]</scope>
    <source>
        <strain evidence="8">DSM 27989</strain>
    </source>
</reference>
<keyword evidence="3" id="KW-0520">NAD</keyword>
<evidence type="ECO:0000256" key="2">
    <source>
        <dbReference type="ARBA" id="ARBA00023002"/>
    </source>
</evidence>
<dbReference type="RefSeq" id="WP_072932082.1">
    <property type="nucleotide sequence ID" value="NZ_BMFL01000001.1"/>
</dbReference>
<evidence type="ECO:0000313" key="7">
    <source>
        <dbReference type="EMBL" id="GGE88433.1"/>
    </source>
</evidence>
<dbReference type="PANTHER" id="PTHR42789:SF1">
    <property type="entry name" value="D-ISOMER SPECIFIC 2-HYDROXYACID DEHYDROGENASE FAMILY PROTEIN (AFU_ORTHOLOGUE AFUA_6G10090)"/>
    <property type="match status" value="1"/>
</dbReference>
<dbReference type="EMBL" id="BMFL01000001">
    <property type="protein sequence ID" value="GGE88433.1"/>
    <property type="molecule type" value="Genomic_DNA"/>
</dbReference>
<dbReference type="STRING" id="1434701.SAMN05443634_10712"/>
<feature type="domain" description="D-isomer specific 2-hydroxyacid dehydrogenase catalytic" evidence="5">
    <location>
        <begin position="22"/>
        <end position="313"/>
    </location>
</feature>
<reference evidence="7" key="1">
    <citation type="journal article" date="2014" name="Int. J. Syst. Evol. Microbiol.">
        <title>Complete genome of a new Firmicutes species belonging to the dominant human colonic microbiota ('Ruminococcus bicirculans') reveals two chromosomes and a selective capacity to utilize plant glucans.</title>
        <authorList>
            <consortium name="NISC Comparative Sequencing Program"/>
            <person name="Wegmann U."/>
            <person name="Louis P."/>
            <person name="Goesmann A."/>
            <person name="Henrissat B."/>
            <person name="Duncan S.H."/>
            <person name="Flint H.J."/>
        </authorList>
    </citation>
    <scope>NUCLEOTIDE SEQUENCE</scope>
    <source>
        <strain evidence="7">CGMCC 1.12707</strain>
    </source>
</reference>
<dbReference type="InterPro" id="IPR006140">
    <property type="entry name" value="D-isomer_DH_NAD-bd"/>
</dbReference>
<dbReference type="OrthoDB" id="9805416at2"/>
<keyword evidence="2 4" id="KW-0560">Oxidoreductase</keyword>
<proteinExistence type="inferred from homology"/>
<gene>
    <name evidence="7" type="ORF">GCM10010984_02700</name>
    <name evidence="8" type="ORF">SAMN05443634_10712</name>
</gene>
<evidence type="ECO:0000256" key="1">
    <source>
        <dbReference type="ARBA" id="ARBA00005854"/>
    </source>
</evidence>
<name>A0A1M6YS13_9FLAO</name>
<dbReference type="Proteomes" id="UP000650994">
    <property type="component" value="Unassembled WGS sequence"/>
</dbReference>
<reference evidence="10" key="4">
    <citation type="journal article" date="2019" name="Int. J. Syst. Evol. Microbiol.">
        <title>The Global Catalogue of Microorganisms (GCM) 10K type strain sequencing project: providing services to taxonomists for standard genome sequencing and annotation.</title>
        <authorList>
            <consortium name="The Broad Institute Genomics Platform"/>
            <consortium name="The Broad Institute Genome Sequencing Center for Infectious Disease"/>
            <person name="Wu L."/>
            <person name="Ma J."/>
        </authorList>
    </citation>
    <scope>NUCLEOTIDE SEQUENCE [LARGE SCALE GENOMIC DNA]</scope>
    <source>
        <strain evidence="10">CGMCC 1.12707</strain>
    </source>
</reference>
<evidence type="ECO:0000313" key="10">
    <source>
        <dbReference type="Proteomes" id="UP000650994"/>
    </source>
</evidence>
<dbReference type="AlphaFoldDB" id="A0A1M6YS13"/>
<dbReference type="InterPro" id="IPR050857">
    <property type="entry name" value="D-2-hydroxyacid_DH"/>
</dbReference>
<dbReference type="InterPro" id="IPR006139">
    <property type="entry name" value="D-isomer_2_OHA_DH_cat_dom"/>
</dbReference>
<comment type="similarity">
    <text evidence="1 4">Belongs to the D-isomer specific 2-hydroxyacid dehydrogenase family.</text>
</comment>
<feature type="domain" description="D-isomer specific 2-hydroxyacid dehydrogenase NAD-binding" evidence="6">
    <location>
        <begin position="109"/>
        <end position="292"/>
    </location>
</feature>
<dbReference type="GO" id="GO:0051287">
    <property type="term" value="F:NAD binding"/>
    <property type="evidence" value="ECO:0007669"/>
    <property type="project" value="InterPro"/>
</dbReference>
<evidence type="ECO:0000256" key="4">
    <source>
        <dbReference type="RuleBase" id="RU003719"/>
    </source>
</evidence>